<name>A0AAD1IM67_9MYCO</name>
<feature type="transmembrane region" description="Helical" evidence="1">
    <location>
        <begin position="113"/>
        <end position="137"/>
    </location>
</feature>
<organism evidence="2 3">
    <name type="scientific">Mycolicibacterium litorale</name>
    <dbReference type="NCBI Taxonomy" id="758802"/>
    <lineage>
        <taxon>Bacteria</taxon>
        <taxon>Bacillati</taxon>
        <taxon>Actinomycetota</taxon>
        <taxon>Actinomycetes</taxon>
        <taxon>Mycobacteriales</taxon>
        <taxon>Mycobacteriaceae</taxon>
        <taxon>Mycolicibacterium</taxon>
    </lineage>
</organism>
<gene>
    <name evidence="2" type="ORF">MLIT_34770</name>
</gene>
<evidence type="ECO:0000256" key="1">
    <source>
        <dbReference type="SAM" id="Phobius"/>
    </source>
</evidence>
<feature type="transmembrane region" description="Helical" evidence="1">
    <location>
        <begin position="26"/>
        <end position="42"/>
    </location>
</feature>
<sequence length="147" mass="15686">MTGPAQRPVGPPSTPPTRPPDVDTGFWLWVAALPLLVIGYLIDNLMVPVEGASLFLKGMAVMIVVVVAAIVATFLILLRQGYRWTRTLLTAGGFGSVAYTVTNLFTVPRESPVAAFGYAVTAIIGSVLIAGGIFLLHRKDANAFFVR</sequence>
<dbReference type="AlphaFoldDB" id="A0AAD1IM67"/>
<evidence type="ECO:0000313" key="2">
    <source>
        <dbReference type="EMBL" id="BBY17885.1"/>
    </source>
</evidence>
<keyword evidence="1" id="KW-1133">Transmembrane helix</keyword>
<evidence type="ECO:0000313" key="3">
    <source>
        <dbReference type="Proteomes" id="UP000466607"/>
    </source>
</evidence>
<reference evidence="2 3" key="1">
    <citation type="journal article" date="2019" name="Emerg. Microbes Infect.">
        <title>Comprehensive subspecies identification of 175 nontuberculous mycobacteria species based on 7547 genomic profiles.</title>
        <authorList>
            <person name="Matsumoto Y."/>
            <person name="Kinjo T."/>
            <person name="Motooka D."/>
            <person name="Nabeya D."/>
            <person name="Jung N."/>
            <person name="Uechi K."/>
            <person name="Horii T."/>
            <person name="Iida T."/>
            <person name="Fujita J."/>
            <person name="Nakamura S."/>
        </authorList>
    </citation>
    <scope>NUCLEOTIDE SEQUENCE [LARGE SCALE GENOMIC DNA]</scope>
    <source>
        <strain evidence="2 3">JCM 17423</strain>
    </source>
</reference>
<dbReference type="EMBL" id="AP022586">
    <property type="protein sequence ID" value="BBY17885.1"/>
    <property type="molecule type" value="Genomic_DNA"/>
</dbReference>
<keyword evidence="1" id="KW-0812">Transmembrane</keyword>
<dbReference type="RefSeq" id="WP_134054865.1">
    <property type="nucleotide sequence ID" value="NZ_AP022586.1"/>
</dbReference>
<proteinExistence type="predicted"/>
<feature type="transmembrane region" description="Helical" evidence="1">
    <location>
        <begin position="54"/>
        <end position="76"/>
    </location>
</feature>
<accession>A0AAD1IM67</accession>
<keyword evidence="1" id="KW-0472">Membrane</keyword>
<protein>
    <submittedName>
        <fullName evidence="2">Uncharacterized protein</fullName>
    </submittedName>
</protein>
<keyword evidence="3" id="KW-1185">Reference proteome</keyword>
<dbReference type="Proteomes" id="UP000466607">
    <property type="component" value="Chromosome"/>
</dbReference>